<dbReference type="GO" id="GO:0006265">
    <property type="term" value="P:DNA topological change"/>
    <property type="evidence" value="ECO:0007669"/>
    <property type="project" value="InterPro"/>
</dbReference>
<comment type="catalytic activity">
    <reaction evidence="1">
        <text>ATP-independent breakage of single-stranded DNA, followed by passage and rejoining.</text>
        <dbReference type="EC" id="5.6.2.1"/>
    </reaction>
</comment>
<feature type="domain" description="DNA topoisomerase IB N-terminal" evidence="8">
    <location>
        <begin position="21"/>
        <end position="68"/>
    </location>
</feature>
<evidence type="ECO:0000256" key="2">
    <source>
        <dbReference type="ARBA" id="ARBA00006645"/>
    </source>
</evidence>
<dbReference type="PRINTS" id="PR00416">
    <property type="entry name" value="EUTPISMRASEI"/>
</dbReference>
<dbReference type="InterPro" id="IPR035447">
    <property type="entry name" value="DNA_topo_I_N_sf"/>
</dbReference>
<dbReference type="EC" id="5.6.2.1" evidence="3"/>
<dbReference type="Pfam" id="PF01028">
    <property type="entry name" value="Topoisom_I"/>
    <property type="match status" value="1"/>
</dbReference>
<evidence type="ECO:0000259" key="7">
    <source>
        <dbReference type="Pfam" id="PF01028"/>
    </source>
</evidence>
<reference evidence="9 10" key="1">
    <citation type="submission" date="2018-09" db="EMBL/GenBank/DDBJ databases">
        <title>Complete genome sequence of Euzebya sp. DY32-46 isolated from seawater of Pacific Ocean.</title>
        <authorList>
            <person name="Xu L."/>
            <person name="Wu Y.-H."/>
            <person name="Xu X.-W."/>
        </authorList>
    </citation>
    <scope>NUCLEOTIDE SEQUENCE [LARGE SCALE GENOMIC DNA]</scope>
    <source>
        <strain evidence="9 10">DY32-46</strain>
    </source>
</reference>
<evidence type="ECO:0000259" key="8">
    <source>
        <dbReference type="Pfam" id="PF21338"/>
    </source>
</evidence>
<accession>A0A346XZ00</accession>
<gene>
    <name evidence="9" type="ORF">DVS28_a2768</name>
</gene>
<dbReference type="InterPro" id="IPR011010">
    <property type="entry name" value="DNA_brk_join_enz"/>
</dbReference>
<evidence type="ECO:0000256" key="6">
    <source>
        <dbReference type="ARBA" id="ARBA00023235"/>
    </source>
</evidence>
<dbReference type="InterPro" id="IPR001631">
    <property type="entry name" value="TopoI"/>
</dbReference>
<dbReference type="Pfam" id="PF21338">
    <property type="entry name" value="Top1B_N_bact"/>
    <property type="match status" value="1"/>
</dbReference>
<dbReference type="InterPro" id="IPR013500">
    <property type="entry name" value="TopoI_cat_euk"/>
</dbReference>
<evidence type="ECO:0000256" key="5">
    <source>
        <dbReference type="ARBA" id="ARBA00023125"/>
    </source>
</evidence>
<organism evidence="9 10">
    <name type="scientific">Euzebya pacifica</name>
    <dbReference type="NCBI Taxonomy" id="1608957"/>
    <lineage>
        <taxon>Bacteria</taxon>
        <taxon>Bacillati</taxon>
        <taxon>Actinomycetota</taxon>
        <taxon>Nitriliruptoria</taxon>
        <taxon>Euzebyales</taxon>
    </lineage>
</organism>
<sequence>MGLTYVAEDLPGITRVRRGKGFSFHGPDGRLLNGSERERVLSLAVPPAWREVWICPTPDGHVQARGLDDAERRQYRYHDRWTEGRRMANFDRLRGMGDRLAPLRRELDALLLDGTDPVRQATAAMVRLVDSGMARIGGPRSVQEHGHFGVSTLQRDHVDVRDRQVTLTYPGKSGVQREVHVADELLAEVLDQLELASDTLFHVHAEGELHRLSAADANALLAELTAGWMTCKDFRTWGGSAVALEAMVVPILAGEQPDPVAAVDAAAGKLGNTRAVARSSYVHPSVLEADPELLVDTWKASRSSTRFDRRERALVKLLEATPPLLDAWINRPEEPAAP</sequence>
<comment type="similarity">
    <text evidence="2">Belongs to the type IB topoisomerase family.</text>
</comment>
<keyword evidence="4" id="KW-0799">Topoisomerase</keyword>
<dbReference type="GO" id="GO:0003677">
    <property type="term" value="F:DNA binding"/>
    <property type="evidence" value="ECO:0007669"/>
    <property type="project" value="UniProtKB-KW"/>
</dbReference>
<dbReference type="PROSITE" id="PS52038">
    <property type="entry name" value="TOPO_IB_2"/>
    <property type="match status" value="1"/>
</dbReference>
<feature type="domain" description="DNA topoisomerase I catalytic core eukaryotic-type" evidence="7">
    <location>
        <begin position="87"/>
        <end position="277"/>
    </location>
</feature>
<name>A0A346XZ00_9ACTN</name>
<dbReference type="AlphaFoldDB" id="A0A346XZ00"/>
<dbReference type="SUPFAM" id="SSF55869">
    <property type="entry name" value="DNA topoisomerase I domain"/>
    <property type="match status" value="1"/>
</dbReference>
<proteinExistence type="inferred from homology"/>
<dbReference type="SUPFAM" id="SSF56349">
    <property type="entry name" value="DNA breaking-rejoining enzymes"/>
    <property type="match status" value="1"/>
</dbReference>
<dbReference type="Gene3D" id="3.90.15.10">
    <property type="entry name" value="Topoisomerase I, Chain A, domain 3"/>
    <property type="match status" value="1"/>
</dbReference>
<evidence type="ECO:0000313" key="10">
    <source>
        <dbReference type="Proteomes" id="UP000264006"/>
    </source>
</evidence>
<dbReference type="InterPro" id="IPR014711">
    <property type="entry name" value="TopoI_cat_a-hlx-sub_euk"/>
</dbReference>
<protein>
    <recommendedName>
        <fullName evidence="3">DNA topoisomerase</fullName>
        <ecNumber evidence="3">5.6.2.1</ecNumber>
    </recommendedName>
</protein>
<keyword evidence="6" id="KW-0413">Isomerase</keyword>
<keyword evidence="10" id="KW-1185">Reference proteome</keyword>
<dbReference type="RefSeq" id="WP_114591936.1">
    <property type="nucleotide sequence ID" value="NZ_CP031165.1"/>
</dbReference>
<keyword evidence="5" id="KW-0238">DNA-binding</keyword>
<dbReference type="GO" id="GO:0003917">
    <property type="term" value="F:DNA topoisomerase type I (single strand cut, ATP-independent) activity"/>
    <property type="evidence" value="ECO:0007669"/>
    <property type="project" value="UniProtKB-EC"/>
</dbReference>
<evidence type="ECO:0000313" key="9">
    <source>
        <dbReference type="EMBL" id="AXV07447.1"/>
    </source>
</evidence>
<dbReference type="Gene3D" id="3.30.66.10">
    <property type="entry name" value="DNA topoisomerase I domain"/>
    <property type="match status" value="1"/>
</dbReference>
<dbReference type="KEGG" id="euz:DVS28_a2768"/>
<dbReference type="EMBL" id="CP031165">
    <property type="protein sequence ID" value="AXV07447.1"/>
    <property type="molecule type" value="Genomic_DNA"/>
</dbReference>
<evidence type="ECO:0000256" key="3">
    <source>
        <dbReference type="ARBA" id="ARBA00012891"/>
    </source>
</evidence>
<dbReference type="InterPro" id="IPR049331">
    <property type="entry name" value="Top1B_N_bact"/>
</dbReference>
<dbReference type="Proteomes" id="UP000264006">
    <property type="component" value="Chromosome"/>
</dbReference>
<evidence type="ECO:0000256" key="4">
    <source>
        <dbReference type="ARBA" id="ARBA00023029"/>
    </source>
</evidence>
<dbReference type="OrthoDB" id="9778962at2"/>
<evidence type="ECO:0000256" key="1">
    <source>
        <dbReference type="ARBA" id="ARBA00000213"/>
    </source>
</evidence>
<dbReference type="Gene3D" id="1.10.132.120">
    <property type="match status" value="1"/>
</dbReference>